<accession>A0A2U9C567</accession>
<dbReference type="AlphaFoldDB" id="A0A2U9C567"/>
<evidence type="ECO:0000256" key="4">
    <source>
        <dbReference type="SAM" id="Phobius"/>
    </source>
</evidence>
<dbReference type="Gene3D" id="1.20.5.1000">
    <property type="entry name" value="arf6 gtpase in complex with a specific effector, jip4"/>
    <property type="match status" value="2"/>
</dbReference>
<gene>
    <name evidence="6" type="ORF">SMAX5B_018956</name>
</gene>
<feature type="transmembrane region" description="Helical" evidence="4">
    <location>
        <begin position="232"/>
        <end position="254"/>
    </location>
</feature>
<keyword evidence="3" id="KW-0175">Coiled coil</keyword>
<feature type="coiled-coil region" evidence="3">
    <location>
        <begin position="271"/>
        <end position="375"/>
    </location>
</feature>
<dbReference type="InterPro" id="IPR016186">
    <property type="entry name" value="C-type_lectin-like/link_sf"/>
</dbReference>
<reference evidence="6 7" key="1">
    <citation type="submission" date="2017-12" db="EMBL/GenBank/DDBJ databases">
        <title>Integrating genomic resources of turbot (Scophthalmus maximus) in depth evaluation of genetic and physical mapping variation across individuals.</title>
        <authorList>
            <person name="Martinez P."/>
        </authorList>
    </citation>
    <scope>NUCLEOTIDE SEQUENCE [LARGE SCALE GENOMIC DNA]</scope>
</reference>
<dbReference type="Proteomes" id="UP000246464">
    <property type="component" value="Chromosome 13"/>
</dbReference>
<sequence length="696" mass="78627">MLTQNGAEEIDHSQKHTRNTMPVGIWEEVEHRAKRVHREVEHCTAKGGAVGISASAMTWEAELLISAALSEVFEPVATAANGRIDASCSQDCTSVSVGSDVRHAALYSRIRARSTKLLLVSTCGTTSRCLRVCCKKNQQTPTTSRSPSARVLTAAYEKIRSMIYSVCAPPSISINVASLASFNMKVLFRGKSDTTIGMDPFEIDDGIYTKSLTKDGLVTHVDFQRRKQPCRCVTVCLGLMCALLLAANIGQIIYYKIIRRCSSADPLPASSDALTQETDHLQRENEILTTERDRLQNNRDSLAAERKQLEARLSNLTEENDQLQHRYNSLSTERDELKAGFGNLKNVQDRLQAARDTLKQEQQDMQRNFEVLQSERTNLITGKEQLQTQYGNLQTRFSTLVANRDQLQSDYSSLQRDKDQLQRSFNNLGTSKDLLQTNYHSLRKDQDQLQTTYETLRRAKEQLQTQYGNLQTRFSTLEANRDQLQSDYSSLQRDKDQLQRSYNNLGTGKDLLQTSYNSLRKDQDQLQTRYETLRRAKEQLQTNYSSLATGRDQLQVTVDKLTVKVRGMLCQSGWQKFDMSCYFVSTTMANWTESRRACVAQGADLVVMGSRAEQVFVNGLLSHGHNAWIGLTDSVQEGTWMWLDGTPVTTTYWQPGQPNSHEGNQDCGELVKVSLKAEGEWNDDGCFGKQVWICEK</sequence>
<dbReference type="SMART" id="SM00034">
    <property type="entry name" value="CLECT"/>
    <property type="match status" value="1"/>
</dbReference>
<dbReference type="PROSITE" id="PS50041">
    <property type="entry name" value="C_TYPE_LECTIN_2"/>
    <property type="match status" value="1"/>
</dbReference>
<dbReference type="STRING" id="52904.ENSSMAP00000012641"/>
<feature type="coiled-coil region" evidence="3">
    <location>
        <begin position="404"/>
        <end position="543"/>
    </location>
</feature>
<keyword evidence="4" id="KW-0472">Membrane</keyword>
<dbReference type="SUPFAM" id="SSF90257">
    <property type="entry name" value="Myosin rod fragments"/>
    <property type="match status" value="1"/>
</dbReference>
<dbReference type="Gene3D" id="3.10.100.10">
    <property type="entry name" value="Mannose-Binding Protein A, subunit A"/>
    <property type="match status" value="1"/>
</dbReference>
<keyword evidence="7" id="KW-1185">Reference proteome</keyword>
<keyword evidence="2" id="KW-1015">Disulfide bond</keyword>
<feature type="domain" description="C-type lectin" evidence="5">
    <location>
        <begin position="577"/>
        <end position="695"/>
    </location>
</feature>
<dbReference type="SUPFAM" id="SSF56436">
    <property type="entry name" value="C-type lectin-like"/>
    <property type="match status" value="1"/>
</dbReference>
<keyword evidence="1" id="KW-0430">Lectin</keyword>
<dbReference type="PROSITE" id="PS00615">
    <property type="entry name" value="C_TYPE_LECTIN_1"/>
    <property type="match status" value="1"/>
</dbReference>
<evidence type="ECO:0000256" key="2">
    <source>
        <dbReference type="ARBA" id="ARBA00023157"/>
    </source>
</evidence>
<dbReference type="InterPro" id="IPR018378">
    <property type="entry name" value="C-type_lectin_CS"/>
</dbReference>
<dbReference type="PANTHER" id="PTHR22803">
    <property type="entry name" value="MANNOSE, PHOSPHOLIPASE, LECTIN RECEPTOR RELATED"/>
    <property type="match status" value="1"/>
</dbReference>
<dbReference type="InterPro" id="IPR033989">
    <property type="entry name" value="CD209-like_CTLD"/>
</dbReference>
<dbReference type="Pfam" id="PF00059">
    <property type="entry name" value="Lectin_C"/>
    <property type="match status" value="1"/>
</dbReference>
<evidence type="ECO:0000313" key="6">
    <source>
        <dbReference type="EMBL" id="AWP11674.1"/>
    </source>
</evidence>
<dbReference type="Gene3D" id="1.20.5.400">
    <property type="match status" value="4"/>
</dbReference>
<dbReference type="InterPro" id="IPR001304">
    <property type="entry name" value="C-type_lectin-like"/>
</dbReference>
<dbReference type="InterPro" id="IPR050111">
    <property type="entry name" value="C-type_lectin/snaclec_domain"/>
</dbReference>
<evidence type="ECO:0000259" key="5">
    <source>
        <dbReference type="PROSITE" id="PS50041"/>
    </source>
</evidence>
<name>A0A2U9C567_SCOMX</name>
<evidence type="ECO:0000313" key="7">
    <source>
        <dbReference type="Proteomes" id="UP000246464"/>
    </source>
</evidence>
<evidence type="ECO:0000256" key="3">
    <source>
        <dbReference type="SAM" id="Coils"/>
    </source>
</evidence>
<protein>
    <submittedName>
        <fullName evidence="6">Putative CD209 antigen-like</fullName>
    </submittedName>
</protein>
<dbReference type="InterPro" id="IPR016187">
    <property type="entry name" value="CTDL_fold"/>
</dbReference>
<dbReference type="CDD" id="cd03590">
    <property type="entry name" value="CLECT_DC-SIGN_like"/>
    <property type="match status" value="1"/>
</dbReference>
<keyword evidence="4" id="KW-0812">Transmembrane</keyword>
<dbReference type="EMBL" id="CP026255">
    <property type="protein sequence ID" value="AWP11674.1"/>
    <property type="molecule type" value="Genomic_DNA"/>
</dbReference>
<evidence type="ECO:0000256" key="1">
    <source>
        <dbReference type="ARBA" id="ARBA00022734"/>
    </source>
</evidence>
<proteinExistence type="predicted"/>
<keyword evidence="4" id="KW-1133">Transmembrane helix</keyword>
<dbReference type="GO" id="GO:0030246">
    <property type="term" value="F:carbohydrate binding"/>
    <property type="evidence" value="ECO:0007669"/>
    <property type="project" value="UniProtKB-KW"/>
</dbReference>
<organism evidence="6 7">
    <name type="scientific">Scophthalmus maximus</name>
    <name type="common">Turbot</name>
    <name type="synonym">Psetta maxima</name>
    <dbReference type="NCBI Taxonomy" id="52904"/>
    <lineage>
        <taxon>Eukaryota</taxon>
        <taxon>Metazoa</taxon>
        <taxon>Chordata</taxon>
        <taxon>Craniata</taxon>
        <taxon>Vertebrata</taxon>
        <taxon>Euteleostomi</taxon>
        <taxon>Actinopterygii</taxon>
        <taxon>Neopterygii</taxon>
        <taxon>Teleostei</taxon>
        <taxon>Neoteleostei</taxon>
        <taxon>Acanthomorphata</taxon>
        <taxon>Carangaria</taxon>
        <taxon>Pleuronectiformes</taxon>
        <taxon>Pleuronectoidei</taxon>
        <taxon>Scophthalmidae</taxon>
        <taxon>Scophthalmus</taxon>
    </lineage>
</organism>